<evidence type="ECO:0000313" key="5">
    <source>
        <dbReference type="Proteomes" id="UP000239724"/>
    </source>
</evidence>
<sequence>MSITAADIMTSPVVAVSPQTSMAEIAALLASKHISAVPVCQADSTLAGLVSEGDILKPFRESARARRDWWLGVFAEGEQLPHDFLEYIRQDTRTAADVMVRHVISVEPGTALPDIAELMVKHGVKRVPVLQDGKVVGIVSRGDVVAAISKAPGMLV</sequence>
<reference evidence="4 5" key="1">
    <citation type="journal article" date="2018" name="Arch. Microbiol.">
        <title>New insights into the metabolic potential of the phototrophic purple bacterium Rhodopila globiformis DSM 161(T) from its draft genome sequence and evidence for a vanadium-dependent nitrogenase.</title>
        <authorList>
            <person name="Imhoff J.F."/>
            <person name="Rahn T."/>
            <person name="Kunzel S."/>
            <person name="Neulinger S.C."/>
        </authorList>
    </citation>
    <scope>NUCLEOTIDE SEQUENCE [LARGE SCALE GENOMIC DNA]</scope>
    <source>
        <strain evidence="4 5">DSM 161</strain>
    </source>
</reference>
<dbReference type="PANTHER" id="PTHR43080">
    <property type="entry name" value="CBS DOMAIN-CONTAINING PROTEIN CBSX3, MITOCHONDRIAL"/>
    <property type="match status" value="1"/>
</dbReference>
<keyword evidence="5" id="KW-1185">Reference proteome</keyword>
<dbReference type="PROSITE" id="PS51371">
    <property type="entry name" value="CBS"/>
    <property type="match status" value="2"/>
</dbReference>
<evidence type="ECO:0000256" key="1">
    <source>
        <dbReference type="ARBA" id="ARBA00023122"/>
    </source>
</evidence>
<accession>A0A2S6MWG8</accession>
<dbReference type="RefSeq" id="WP_104522466.1">
    <property type="nucleotide sequence ID" value="NZ_NHRY01000267.1"/>
</dbReference>
<feature type="domain" description="CBS" evidence="3">
    <location>
        <begin position="9"/>
        <end position="66"/>
    </location>
</feature>
<keyword evidence="1 2" id="KW-0129">CBS domain</keyword>
<dbReference type="AlphaFoldDB" id="A0A2S6MWG8"/>
<protein>
    <recommendedName>
        <fullName evidence="3">CBS domain-containing protein</fullName>
    </recommendedName>
</protein>
<evidence type="ECO:0000256" key="2">
    <source>
        <dbReference type="PROSITE-ProRule" id="PRU00703"/>
    </source>
</evidence>
<dbReference type="OrthoDB" id="7871683at2"/>
<dbReference type="InterPro" id="IPR051257">
    <property type="entry name" value="Diverse_CBS-Domain"/>
</dbReference>
<dbReference type="SMART" id="SM00116">
    <property type="entry name" value="CBS"/>
    <property type="match status" value="2"/>
</dbReference>
<dbReference type="InterPro" id="IPR046342">
    <property type="entry name" value="CBS_dom_sf"/>
</dbReference>
<dbReference type="Pfam" id="PF00571">
    <property type="entry name" value="CBS"/>
    <property type="match status" value="2"/>
</dbReference>
<dbReference type="Proteomes" id="UP000239724">
    <property type="component" value="Unassembled WGS sequence"/>
</dbReference>
<proteinExistence type="predicted"/>
<dbReference type="EMBL" id="NHRY01000267">
    <property type="protein sequence ID" value="PPQ26698.1"/>
    <property type="molecule type" value="Genomic_DNA"/>
</dbReference>
<comment type="caution">
    <text evidence="4">The sequence shown here is derived from an EMBL/GenBank/DDBJ whole genome shotgun (WGS) entry which is preliminary data.</text>
</comment>
<evidence type="ECO:0000259" key="3">
    <source>
        <dbReference type="PROSITE" id="PS51371"/>
    </source>
</evidence>
<dbReference type="PANTHER" id="PTHR43080:SF2">
    <property type="entry name" value="CBS DOMAIN-CONTAINING PROTEIN"/>
    <property type="match status" value="1"/>
</dbReference>
<dbReference type="InterPro" id="IPR000644">
    <property type="entry name" value="CBS_dom"/>
</dbReference>
<name>A0A2S6MWG8_RHOGL</name>
<evidence type="ECO:0000313" key="4">
    <source>
        <dbReference type="EMBL" id="PPQ26698.1"/>
    </source>
</evidence>
<dbReference type="SUPFAM" id="SSF54631">
    <property type="entry name" value="CBS-domain pair"/>
    <property type="match status" value="1"/>
</dbReference>
<dbReference type="CDD" id="cd04586">
    <property type="entry name" value="CBS_pair_BON_assoc"/>
    <property type="match status" value="1"/>
</dbReference>
<dbReference type="Gene3D" id="3.10.580.10">
    <property type="entry name" value="CBS-domain"/>
    <property type="match status" value="1"/>
</dbReference>
<organism evidence="4 5">
    <name type="scientific">Rhodopila globiformis</name>
    <name type="common">Rhodopseudomonas globiformis</name>
    <dbReference type="NCBI Taxonomy" id="1071"/>
    <lineage>
        <taxon>Bacteria</taxon>
        <taxon>Pseudomonadati</taxon>
        <taxon>Pseudomonadota</taxon>
        <taxon>Alphaproteobacteria</taxon>
        <taxon>Acetobacterales</taxon>
        <taxon>Acetobacteraceae</taxon>
        <taxon>Rhodopila</taxon>
    </lineage>
</organism>
<feature type="domain" description="CBS" evidence="3">
    <location>
        <begin position="99"/>
        <end position="154"/>
    </location>
</feature>
<gene>
    <name evidence="4" type="ORF">CCS01_29495</name>
</gene>